<dbReference type="AlphaFoldDB" id="A0ABD0KPE5"/>
<reference evidence="9 10" key="1">
    <citation type="journal article" date="2023" name="Sci. Data">
        <title>Genome assembly of the Korean intertidal mud-creeper Batillaria attramentaria.</title>
        <authorList>
            <person name="Patra A.K."/>
            <person name="Ho P.T."/>
            <person name="Jun S."/>
            <person name="Lee S.J."/>
            <person name="Kim Y."/>
            <person name="Won Y.J."/>
        </authorList>
    </citation>
    <scope>NUCLEOTIDE SEQUENCE [LARGE SCALE GENOMIC DNA]</scope>
    <source>
        <strain evidence="9">Wonlab-2016</strain>
    </source>
</reference>
<evidence type="ECO:0000256" key="3">
    <source>
        <dbReference type="ARBA" id="ARBA00022723"/>
    </source>
</evidence>
<comment type="cofactor">
    <cofactor evidence="1">
        <name>Ca(2+)</name>
        <dbReference type="ChEBI" id="CHEBI:29108"/>
    </cofactor>
</comment>
<dbReference type="InterPro" id="IPR024607">
    <property type="entry name" value="Sulfatase_CS"/>
</dbReference>
<dbReference type="CDD" id="cd16029">
    <property type="entry name" value="4-S"/>
    <property type="match status" value="1"/>
</dbReference>
<evidence type="ECO:0000256" key="5">
    <source>
        <dbReference type="ARBA" id="ARBA00022837"/>
    </source>
</evidence>
<accession>A0ABD0KPE5</accession>
<organism evidence="9 10">
    <name type="scientific">Batillaria attramentaria</name>
    <dbReference type="NCBI Taxonomy" id="370345"/>
    <lineage>
        <taxon>Eukaryota</taxon>
        <taxon>Metazoa</taxon>
        <taxon>Spiralia</taxon>
        <taxon>Lophotrochozoa</taxon>
        <taxon>Mollusca</taxon>
        <taxon>Gastropoda</taxon>
        <taxon>Caenogastropoda</taxon>
        <taxon>Sorbeoconcha</taxon>
        <taxon>Cerithioidea</taxon>
        <taxon>Batillariidae</taxon>
        <taxon>Batillaria</taxon>
    </lineage>
</organism>
<comment type="similarity">
    <text evidence="2">Belongs to the sulfatase family.</text>
</comment>
<keyword evidence="5" id="KW-0106">Calcium</keyword>
<sequence>MSRTLCLILLTFEAAAICGVFGATKDVPTYPAAPSRPPNIVFVLADDYGFHDVGYHGSRIRTPTLDRLASEGVRLENYYVQPICTPTRSQLMSGRYQIHTGLQHGIIWASQPNALPLDSPTLADKIREAGYATHAVGKWHLGFYKQEYLPTNRGFDSFYGYLTGSEMYFNHTRCYDRSGSDWCGLDLRDNTTPVFSETGNYSAHLFTRQAVNIVKNHPPSKPLFLYLAYQSVHAPLQVPDAYMEPYQDILNKSRRIYAGMVACMDEGVKNLTEALQDAGLWDNTVFVFSTDNGGPVWAAANNWPLRGAKGTLWEGGVHGVGFVRSDLLKQKGVINRGFIHVSDWFPTLLGLAGGSLNGTKALDGFDQWATISEGKASPRTELLHNIDILFPPAGDTSYPGAFDTRVRAAIRSGDMKLITGDPGEGEWTPPPEEDNLLPTSFSSDSPSADAQNVWLFNITADPEERHDLSQQYPDVVKKLLQRLQYYNSTAVPPRYPPNDPNCDPAMHGGVWGPWE</sequence>
<keyword evidence="3" id="KW-0479">Metal-binding</keyword>
<dbReference type="GO" id="GO:0008484">
    <property type="term" value="F:sulfuric ester hydrolase activity"/>
    <property type="evidence" value="ECO:0007669"/>
    <property type="project" value="UniProtKB-ARBA"/>
</dbReference>
<evidence type="ECO:0000256" key="2">
    <source>
        <dbReference type="ARBA" id="ARBA00008779"/>
    </source>
</evidence>
<comment type="caution">
    <text evidence="9">The sequence shown here is derived from an EMBL/GenBank/DDBJ whole genome shotgun (WGS) entry which is preliminary data.</text>
</comment>
<keyword evidence="4" id="KW-0378">Hydrolase</keyword>
<dbReference type="PROSITE" id="PS00149">
    <property type="entry name" value="SULFATASE_2"/>
    <property type="match status" value="1"/>
</dbReference>
<keyword evidence="6" id="KW-0325">Glycoprotein</keyword>
<evidence type="ECO:0000313" key="9">
    <source>
        <dbReference type="EMBL" id="KAK7488974.1"/>
    </source>
</evidence>
<dbReference type="Pfam" id="PF00884">
    <property type="entry name" value="Sulfatase"/>
    <property type="match status" value="1"/>
</dbReference>
<proteinExistence type="inferred from homology"/>
<evidence type="ECO:0000256" key="4">
    <source>
        <dbReference type="ARBA" id="ARBA00022801"/>
    </source>
</evidence>
<evidence type="ECO:0000256" key="6">
    <source>
        <dbReference type="ARBA" id="ARBA00023180"/>
    </source>
</evidence>
<feature type="domain" description="Sulfatase N-terminal" evidence="8">
    <location>
        <begin position="38"/>
        <end position="353"/>
    </location>
</feature>
<name>A0ABD0KPE5_9CAEN</name>
<keyword evidence="10" id="KW-1185">Reference proteome</keyword>
<evidence type="ECO:0000313" key="10">
    <source>
        <dbReference type="Proteomes" id="UP001519460"/>
    </source>
</evidence>
<dbReference type="InterPro" id="IPR017850">
    <property type="entry name" value="Alkaline_phosphatase_core_sf"/>
</dbReference>
<evidence type="ECO:0000256" key="7">
    <source>
        <dbReference type="SAM" id="SignalP"/>
    </source>
</evidence>
<dbReference type="InterPro" id="IPR000917">
    <property type="entry name" value="Sulfatase_N"/>
</dbReference>
<feature type="signal peptide" evidence="7">
    <location>
        <begin position="1"/>
        <end position="22"/>
    </location>
</feature>
<dbReference type="EMBL" id="JACVVK020000144">
    <property type="protein sequence ID" value="KAK7488974.1"/>
    <property type="molecule type" value="Genomic_DNA"/>
</dbReference>
<dbReference type="InterPro" id="IPR047115">
    <property type="entry name" value="ARSB"/>
</dbReference>
<dbReference type="PANTHER" id="PTHR10342:SF274">
    <property type="entry name" value="ARYLSULFATASE B"/>
    <property type="match status" value="1"/>
</dbReference>
<evidence type="ECO:0000256" key="1">
    <source>
        <dbReference type="ARBA" id="ARBA00001913"/>
    </source>
</evidence>
<dbReference type="Gene3D" id="3.30.1120.10">
    <property type="match status" value="1"/>
</dbReference>
<gene>
    <name evidence="9" type="ORF">BaRGS_00019778</name>
</gene>
<keyword evidence="7" id="KW-0732">Signal</keyword>
<dbReference type="Proteomes" id="UP001519460">
    <property type="component" value="Unassembled WGS sequence"/>
</dbReference>
<protein>
    <recommendedName>
        <fullName evidence="8">Sulfatase N-terminal domain-containing protein</fullName>
    </recommendedName>
</protein>
<dbReference type="SUPFAM" id="SSF53649">
    <property type="entry name" value="Alkaline phosphatase-like"/>
    <property type="match status" value="1"/>
</dbReference>
<dbReference type="Gene3D" id="3.40.720.10">
    <property type="entry name" value="Alkaline Phosphatase, subunit A"/>
    <property type="match status" value="1"/>
</dbReference>
<dbReference type="FunFam" id="3.40.720.10:FF:000007">
    <property type="entry name" value="Arylsulfatase family, member J"/>
    <property type="match status" value="1"/>
</dbReference>
<dbReference type="PANTHER" id="PTHR10342">
    <property type="entry name" value="ARYLSULFATASE"/>
    <property type="match status" value="1"/>
</dbReference>
<evidence type="ECO:0000259" key="8">
    <source>
        <dbReference type="Pfam" id="PF00884"/>
    </source>
</evidence>
<feature type="chain" id="PRO_5044874179" description="Sulfatase N-terminal domain-containing protein" evidence="7">
    <location>
        <begin position="23"/>
        <end position="515"/>
    </location>
</feature>
<dbReference type="GO" id="GO:0046872">
    <property type="term" value="F:metal ion binding"/>
    <property type="evidence" value="ECO:0007669"/>
    <property type="project" value="UniProtKB-KW"/>
</dbReference>